<gene>
    <name evidence="1" type="ORF">CPA56_09380</name>
</gene>
<keyword evidence="2" id="KW-1185">Reference proteome</keyword>
<protein>
    <submittedName>
        <fullName evidence="1">Uncharacterized protein</fullName>
    </submittedName>
</protein>
<dbReference type="Proteomes" id="UP000765338">
    <property type="component" value="Unassembled WGS sequence"/>
</dbReference>
<proteinExistence type="predicted"/>
<dbReference type="EMBL" id="PDLY01000009">
    <property type="protein sequence ID" value="MBA5728172.1"/>
    <property type="molecule type" value="Genomic_DNA"/>
</dbReference>
<evidence type="ECO:0000313" key="2">
    <source>
        <dbReference type="Proteomes" id="UP000765338"/>
    </source>
</evidence>
<sequence length="62" mass="7177">MSKKRLFMLNSHSQKSRLWFFCRPVMGRQDPDGFQMAMICVWLNMEKPPGQKTAPVSGRAAF</sequence>
<evidence type="ECO:0000313" key="1">
    <source>
        <dbReference type="EMBL" id="MBA5728172.1"/>
    </source>
</evidence>
<organism evidence="1 2">
    <name type="scientific">Bombella mellum</name>
    <dbReference type="NCBI Taxonomy" id="2039288"/>
    <lineage>
        <taxon>Bacteria</taxon>
        <taxon>Pseudomonadati</taxon>
        <taxon>Pseudomonadota</taxon>
        <taxon>Alphaproteobacteria</taxon>
        <taxon>Acetobacterales</taxon>
        <taxon>Acetobacteraceae</taxon>
        <taxon>Bombella</taxon>
    </lineage>
</organism>
<name>A0ABR5ZV81_9PROT</name>
<accession>A0ABR5ZV81</accession>
<comment type="caution">
    <text evidence="1">The sequence shown here is derived from an EMBL/GenBank/DDBJ whole genome shotgun (WGS) entry which is preliminary data.</text>
</comment>
<reference evidence="1 2" key="1">
    <citation type="submission" date="2017-10" db="EMBL/GenBank/DDBJ databases">
        <authorList>
            <person name="Jakob F."/>
        </authorList>
    </citation>
    <scope>NUCLEOTIDE SEQUENCE [LARGE SCALE GENOMIC DNA]</scope>
    <source>
        <strain evidence="1 2">TMW 2.1889</strain>
    </source>
</reference>